<reference evidence="4" key="1">
    <citation type="submission" date="2019-11" db="EMBL/GenBank/DDBJ databases">
        <authorList>
            <person name="Kojima H."/>
        </authorList>
    </citation>
    <scope>NUCLEOTIDE SEQUENCE</scope>
    <source>
        <strain evidence="4">H1576</strain>
    </source>
</reference>
<dbReference type="PANTHER" id="PTHR30329:SF21">
    <property type="entry name" value="LIPOPROTEIN YIAD-RELATED"/>
    <property type="match status" value="1"/>
</dbReference>
<dbReference type="EMBL" id="CP046072">
    <property type="protein sequence ID" value="QSZ41352.1"/>
    <property type="molecule type" value="Genomic_DNA"/>
</dbReference>
<keyword evidence="5" id="KW-1185">Reference proteome</keyword>
<dbReference type="PROSITE" id="PS51123">
    <property type="entry name" value="OMPA_2"/>
    <property type="match status" value="1"/>
</dbReference>
<dbReference type="GO" id="GO:0016020">
    <property type="term" value="C:membrane"/>
    <property type="evidence" value="ECO:0007669"/>
    <property type="project" value="UniProtKB-UniRule"/>
</dbReference>
<feature type="domain" description="OmpA-like" evidence="3">
    <location>
        <begin position="23"/>
        <end position="140"/>
    </location>
</feature>
<name>A0A975AZC0_9BACT</name>
<feature type="chain" id="PRO_5036810671" evidence="2">
    <location>
        <begin position="24"/>
        <end position="162"/>
    </location>
</feature>
<dbReference type="Pfam" id="PF00691">
    <property type="entry name" value="OmpA"/>
    <property type="match status" value="1"/>
</dbReference>
<evidence type="ECO:0000256" key="2">
    <source>
        <dbReference type="SAM" id="SignalP"/>
    </source>
</evidence>
<keyword evidence="2" id="KW-0732">Signal</keyword>
<protein>
    <submittedName>
        <fullName evidence="4">OmpA family protein</fullName>
    </submittedName>
</protein>
<gene>
    <name evidence="4" type="ORF">GJV85_04270</name>
</gene>
<feature type="signal peptide" evidence="2">
    <location>
        <begin position="1"/>
        <end position="23"/>
    </location>
</feature>
<organism evidence="4 5">
    <name type="scientific">Sulfurimonas aquatica</name>
    <dbReference type="NCBI Taxonomy" id="2672570"/>
    <lineage>
        <taxon>Bacteria</taxon>
        <taxon>Pseudomonadati</taxon>
        <taxon>Campylobacterota</taxon>
        <taxon>Epsilonproteobacteria</taxon>
        <taxon>Campylobacterales</taxon>
        <taxon>Sulfurimonadaceae</taxon>
        <taxon>Sulfurimonas</taxon>
    </lineage>
</organism>
<evidence type="ECO:0000313" key="5">
    <source>
        <dbReference type="Proteomes" id="UP000671852"/>
    </source>
</evidence>
<dbReference type="PRINTS" id="PR01023">
    <property type="entry name" value="NAFLGMOTY"/>
</dbReference>
<dbReference type="PANTHER" id="PTHR30329">
    <property type="entry name" value="STATOR ELEMENT OF FLAGELLAR MOTOR COMPLEX"/>
    <property type="match status" value="1"/>
</dbReference>
<dbReference type="AlphaFoldDB" id="A0A975AZC0"/>
<evidence type="ECO:0000256" key="1">
    <source>
        <dbReference type="PROSITE-ProRule" id="PRU00473"/>
    </source>
</evidence>
<reference evidence="4" key="2">
    <citation type="submission" date="2021-04" db="EMBL/GenBank/DDBJ databases">
        <title>Isolation and characterization of a novel species of the genus Sulfurimonas.</title>
        <authorList>
            <person name="Fukui M."/>
        </authorList>
    </citation>
    <scope>NUCLEOTIDE SEQUENCE</scope>
    <source>
        <strain evidence="4">H1576</strain>
    </source>
</reference>
<evidence type="ECO:0000313" key="4">
    <source>
        <dbReference type="EMBL" id="QSZ41352.1"/>
    </source>
</evidence>
<accession>A0A975AZC0</accession>
<dbReference type="InterPro" id="IPR036737">
    <property type="entry name" value="OmpA-like_sf"/>
</dbReference>
<dbReference type="Proteomes" id="UP000671852">
    <property type="component" value="Chromosome"/>
</dbReference>
<dbReference type="SUPFAM" id="SSF103088">
    <property type="entry name" value="OmpA-like"/>
    <property type="match status" value="1"/>
</dbReference>
<dbReference type="CDD" id="cd07185">
    <property type="entry name" value="OmpA_C-like"/>
    <property type="match status" value="1"/>
</dbReference>
<keyword evidence="1" id="KW-0472">Membrane</keyword>
<dbReference type="Gene3D" id="3.30.1330.60">
    <property type="entry name" value="OmpA-like domain"/>
    <property type="match status" value="1"/>
</dbReference>
<proteinExistence type="predicted"/>
<dbReference type="KEGG" id="saqt:GJV85_04270"/>
<dbReference type="InterPro" id="IPR050330">
    <property type="entry name" value="Bact_OuterMem_StrucFunc"/>
</dbReference>
<evidence type="ECO:0000259" key="3">
    <source>
        <dbReference type="PROSITE" id="PS51123"/>
    </source>
</evidence>
<dbReference type="InterPro" id="IPR006665">
    <property type="entry name" value="OmpA-like"/>
</dbReference>
<sequence>MKMKKIFISSCMAMSLFTVGANAKNCIMVEELNVEFKNASTIYSNDTEKKEVHNFAKFMKETDVYAVIEGHTNSIANAKYNYDLSTKRAVKVMSELEALGVGKSHVRAMGFGETTPLYDNSTKDGADKNRRVIAEVFNSAEELDAYIKSQKSRIKGIVYKEQ</sequence>